<dbReference type="EMBL" id="CP017248">
    <property type="protein sequence ID" value="AOR34603.1"/>
    <property type="molecule type" value="Genomic_DNA"/>
</dbReference>
<dbReference type="RefSeq" id="WP_069781149.1">
    <property type="nucleotide sequence ID" value="NZ_CP017248.1"/>
</dbReference>
<evidence type="ECO:0000313" key="2">
    <source>
        <dbReference type="EMBL" id="AOR34603.1"/>
    </source>
</evidence>
<dbReference type="Pfam" id="PF12680">
    <property type="entry name" value="SnoaL_2"/>
    <property type="match status" value="1"/>
</dbReference>
<evidence type="ECO:0000313" key="3">
    <source>
        <dbReference type="Proteomes" id="UP000094960"/>
    </source>
</evidence>
<dbReference type="KEGG" id="spun:BFF78_29315"/>
<protein>
    <recommendedName>
        <fullName evidence="1">SnoaL-like domain-containing protein</fullName>
    </recommendedName>
</protein>
<feature type="domain" description="SnoaL-like" evidence="1">
    <location>
        <begin position="25"/>
        <end position="125"/>
    </location>
</feature>
<dbReference type="Proteomes" id="UP000094960">
    <property type="component" value="Chromosome"/>
</dbReference>
<keyword evidence="3" id="KW-1185">Reference proteome</keyword>
<dbReference type="AlphaFoldDB" id="A0A1D7YG65"/>
<dbReference type="SUPFAM" id="SSF54427">
    <property type="entry name" value="NTF2-like"/>
    <property type="match status" value="1"/>
</dbReference>
<dbReference type="InterPro" id="IPR037401">
    <property type="entry name" value="SnoaL-like"/>
</dbReference>
<dbReference type="Gene3D" id="3.10.450.50">
    <property type="match status" value="1"/>
</dbReference>
<name>A0A1D7YG65_9ACTN</name>
<sequence length="138" mass="14935">MTTTSHTGHRILTTATGIALFDRWTALWNGDFSDPEAFLAPGFRIRFANDPERGSVTDEVHGPAGIVGLISAFREEKPGLRFFVDGTPTVDGALGRAACCWYVTLADGSQKSGIDLFDVVDGRIATVWSVTGLRRFAD</sequence>
<accession>A0A1D7YG65</accession>
<dbReference type="InterPro" id="IPR032710">
    <property type="entry name" value="NTF2-like_dom_sf"/>
</dbReference>
<organism evidence="2 3">
    <name type="scientific">Streptomyces fodineus</name>
    <dbReference type="NCBI Taxonomy" id="1904616"/>
    <lineage>
        <taxon>Bacteria</taxon>
        <taxon>Bacillati</taxon>
        <taxon>Actinomycetota</taxon>
        <taxon>Actinomycetes</taxon>
        <taxon>Kitasatosporales</taxon>
        <taxon>Streptomycetaceae</taxon>
        <taxon>Streptomyces</taxon>
    </lineage>
</organism>
<reference evidence="3" key="1">
    <citation type="submission" date="2016-09" db="EMBL/GenBank/DDBJ databases">
        <title>Streptomyces puniciscabiei strain:TW1S1 Genome sequencing and assembly.</title>
        <authorList>
            <person name="Kim M.-K."/>
            <person name="Kim S.B."/>
        </authorList>
    </citation>
    <scope>NUCLEOTIDE SEQUENCE [LARGE SCALE GENOMIC DNA]</scope>
    <source>
        <strain evidence="3">TW1S1</strain>
    </source>
</reference>
<gene>
    <name evidence="2" type="ORF">BFF78_29315</name>
</gene>
<evidence type="ECO:0000259" key="1">
    <source>
        <dbReference type="Pfam" id="PF12680"/>
    </source>
</evidence>
<proteinExistence type="predicted"/>